<feature type="domain" description="CFAP65 eight Ig-like" evidence="5">
    <location>
        <begin position="864"/>
        <end position="976"/>
    </location>
</feature>
<feature type="compositionally biased region" description="Low complexity" evidence="1">
    <location>
        <begin position="1410"/>
        <end position="1425"/>
    </location>
</feature>
<dbReference type="PANTHER" id="PTHR46127">
    <property type="entry name" value="CILIA- AND FLAGELLA-ASSOCIATED PROTEIN 65"/>
    <property type="match status" value="1"/>
</dbReference>
<proteinExistence type="predicted"/>
<evidence type="ECO:0000259" key="6">
    <source>
        <dbReference type="Pfam" id="PF25249"/>
    </source>
</evidence>
<feature type="region of interest" description="Disordered" evidence="1">
    <location>
        <begin position="1409"/>
        <end position="1431"/>
    </location>
</feature>
<dbReference type="Pfam" id="PF24507">
    <property type="entry name" value="Ig_CFAP65_4th"/>
    <property type="match status" value="1"/>
</dbReference>
<feature type="domain" description="CFAP65 fourth Ig-like" evidence="3">
    <location>
        <begin position="348"/>
        <end position="437"/>
    </location>
</feature>
<feature type="domain" description="CFAP65 tenth Ig-like" evidence="2">
    <location>
        <begin position="1151"/>
        <end position="1266"/>
    </location>
</feature>
<evidence type="ECO:0000313" key="8">
    <source>
        <dbReference type="RefSeq" id="XP_014674646.1"/>
    </source>
</evidence>
<reference evidence="8" key="1">
    <citation type="submission" date="2025-08" db="UniProtKB">
        <authorList>
            <consortium name="RefSeq"/>
        </authorList>
    </citation>
    <scope>IDENTIFICATION</scope>
</reference>
<dbReference type="RefSeq" id="XP_014674646.1">
    <property type="nucleotide sequence ID" value="XM_014819160.1"/>
</dbReference>
<dbReference type="InterPro" id="IPR057467">
    <property type="entry name" value="Ig_CFAP65_8th"/>
</dbReference>
<dbReference type="Gene3D" id="2.60.40.10">
    <property type="entry name" value="Immunoglobulins"/>
    <property type="match status" value="8"/>
</dbReference>
<dbReference type="InterPro" id="IPR056344">
    <property type="entry name" value="Ig_CFAP65-like_9th"/>
</dbReference>
<dbReference type="PANTHER" id="PTHR46127:SF1">
    <property type="entry name" value="CILIA- AND FLAGELLA-ASSOCIATED PROTEIN 65"/>
    <property type="match status" value="1"/>
</dbReference>
<accession>A0ABM1ER25</accession>
<dbReference type="Pfam" id="PF24816">
    <property type="entry name" value="Ig_CFAP65__9th"/>
    <property type="match status" value="1"/>
</dbReference>
<dbReference type="Pfam" id="PF25249">
    <property type="entry name" value="Ig_CFAP65_7th"/>
    <property type="match status" value="1"/>
</dbReference>
<evidence type="ECO:0000256" key="1">
    <source>
        <dbReference type="SAM" id="MobiDB-lite"/>
    </source>
</evidence>
<evidence type="ECO:0000259" key="4">
    <source>
        <dbReference type="Pfam" id="PF24816"/>
    </source>
</evidence>
<feature type="domain" description="CFAP65-like ninth Ig-like" evidence="4">
    <location>
        <begin position="979"/>
        <end position="1147"/>
    </location>
</feature>
<evidence type="ECO:0000259" key="3">
    <source>
        <dbReference type="Pfam" id="PF24507"/>
    </source>
</evidence>
<dbReference type="InterPro" id="IPR052614">
    <property type="entry name" value="CFAP65"/>
</dbReference>
<dbReference type="Proteomes" id="UP000695022">
    <property type="component" value="Unplaced"/>
</dbReference>
<sequence length="1665" mass="185812">MNMMRIGQKMKTVTRNSEKQSLYHSLEIKGDMTWQSWKPNAEYVKYIVLKNVQQNTTIKITHSVPKTKHFCTRFPEPIVLCTGASFTLPVTFRPEQKDVYEDAINIQTSKETFTIPLRAVSPQCELVIPAAVDVGFCALSQKTTTQFQMHNLSSMPAEFMWDVSLPFNINPAEGVLLPRSSLLAETTFRPVLAEVYQGQAVCKYGLKGDEYWSMTLHGTGKFSHHVVSSLEQRDTAMQNNNGVIEVDFHNIPIGDQAVKRVKVENASKMKKPITLKNCIGSDTASKIFRIEHSDLDSIVSVTFSPATVGMKYTEYFELQANNDTSKITIKCTGAGKGPEVKLSSDSINFMQVECKASKTLEICNCSDALAYYQFDLDCSESAFSINQVSGILKPKSSKTLTVTFKPSEPIIYYRRLICIVHNQGPLFVDVMGTYHSENVKPAILQKHHLQHYHALVQKGLSVYSPEQLDSMLNEGETNSETSTLPMMAGKASTTEGKQYTCPTLLPALTYDELFHDGYFSDLRHKEPHVSMDVREMTFGRCTDLACIEPKGMTVTNHTKSKITCIWMGSPDHAFSVTPRRCDIPPLKSSSFWVTFKPEVQGQFYGAVLECYAFYKSVSNSQPLEGSVVYPPWCLTLGVTGHTFLQRSETFLPRFELLPRHLHLPPVPLGGSAYSTIMLKNMGCAPILYDIRQDTPGMFHVKPCTGLLRDQHQIFVLEMDSARKGAQEQTLQLRMNDDSRNTQVIKLSGSADLPKVELENDGFTYFKPTCIHTTSEQSYSVRNVCKVPLRYEWRFDDADPTVLSVEPKSGIIGPNEWQAHTWRFSPKSEAKFILKPVLFVCTCEDAQASHSKAVVIRVEGEGIKGSLKVVPASIEYPQVVVGREECKRLEVVNDSSCDVHCQLHVHNNTDGDDSVVMLETRRHTLPARTKQTIYMLVKPSGHTKYDISISYQLLTTAGEDSFTVGKQQDLCHVLVSGVFPTFAVTDVARHVSDKCINKQQLWKLFNINRFNSLMKQNPLRNLDSSKESYRSYTRPQVDFNFTAAPVGAEHCVVELTFANSAAVPAEWCFTFPSEVGLEIPYWTSSCNQQQASPPDETDFSVHPKRGHLPPGGKQTVTVRYSHRVVGTNNLPVLFVIKEGQQMLLNFVGVTVPPERPYLHIAQTSHTFNPQPIGESSYPVQSYELYNGGGVPVKFSLDLRGLDELQQENYQYEIVACLTPKGEIQPGCKAAVKWRFAPLEAKTYSVGVAIHVEGGETTVITFSGTGYVETCPNLCDLNLYPLYEENNSLSKQVLQMSTEKLLFGDMPLFSQEHRLLFVTNSSVNHCMSFRWLLSPELNKFIAISPAEAMLKQGECRLCTVTFTATDVPALHDIDIVCEVQDETAMALYEQKLDAWAATVRTKESEFTITDNSSGIASKKGKSQSASKLRPLGRESPEVEFSPYKALPPIASSVHTEAVKELARLTMEDTPEAREMLKSIPHPPAPSIVHLGVTASVHSLVSFRRQFPQKISSSFLKKLPVNDDFDTAMQRSSLADLSSTEQRLLADVLDNIIFNLVEDATFHEALTLVSNERVPYYVQLQSDRSDHKSDTVQINSSRTCTKSSKATHIQATSAVDAAVGQVGTCPLILTEEVMQNTLQNIIQEAFHSEFSITAPPRILASAQPTVSG</sequence>
<evidence type="ECO:0000259" key="5">
    <source>
        <dbReference type="Pfam" id="PF25248"/>
    </source>
</evidence>
<dbReference type="Pfam" id="PF24291">
    <property type="entry name" value="Ig_CFAP65"/>
    <property type="match status" value="1"/>
</dbReference>
<protein>
    <submittedName>
        <fullName evidence="8">Coiled-coil domain-containing protein 108-like isoform X1</fullName>
    </submittedName>
</protein>
<dbReference type="InterPro" id="IPR058536">
    <property type="entry name" value="Ig_CFAP65_4th"/>
</dbReference>
<feature type="domain" description="CFAP65 seventh Ig-like" evidence="6">
    <location>
        <begin position="760"/>
        <end position="850"/>
    </location>
</feature>
<evidence type="ECO:0000313" key="7">
    <source>
        <dbReference type="Proteomes" id="UP000695022"/>
    </source>
</evidence>
<dbReference type="InterPro" id="IPR057470">
    <property type="entry name" value="Ig_CFAP65_7th"/>
</dbReference>
<dbReference type="InterPro" id="IPR056305">
    <property type="entry name" value="Ig_CFAP65_10th"/>
</dbReference>
<evidence type="ECO:0000259" key="2">
    <source>
        <dbReference type="Pfam" id="PF24291"/>
    </source>
</evidence>
<keyword evidence="7" id="KW-1185">Reference proteome</keyword>
<dbReference type="GeneID" id="106814803"/>
<gene>
    <name evidence="8" type="primary">LOC106814803</name>
</gene>
<dbReference type="InterPro" id="IPR013783">
    <property type="entry name" value="Ig-like_fold"/>
</dbReference>
<name>A0ABM1ER25_PRICU</name>
<organism evidence="7 8">
    <name type="scientific">Priapulus caudatus</name>
    <name type="common">Priapulid worm</name>
    <dbReference type="NCBI Taxonomy" id="37621"/>
    <lineage>
        <taxon>Eukaryota</taxon>
        <taxon>Metazoa</taxon>
        <taxon>Ecdysozoa</taxon>
        <taxon>Scalidophora</taxon>
        <taxon>Priapulida</taxon>
        <taxon>Priapulimorpha</taxon>
        <taxon>Priapulimorphida</taxon>
        <taxon>Priapulidae</taxon>
        <taxon>Priapulus</taxon>
    </lineage>
</organism>
<dbReference type="Pfam" id="PF25248">
    <property type="entry name" value="Ig_CFAP65_8th"/>
    <property type="match status" value="1"/>
</dbReference>